<accession>A0A921MJN2</accession>
<feature type="domain" description="BIG2" evidence="1">
    <location>
        <begin position="167"/>
        <end position="245"/>
    </location>
</feature>
<organism evidence="2 3">
    <name type="scientific">Pseudoflavonifractor capillosus</name>
    <dbReference type="NCBI Taxonomy" id="106588"/>
    <lineage>
        <taxon>Bacteria</taxon>
        <taxon>Bacillati</taxon>
        <taxon>Bacillota</taxon>
        <taxon>Clostridia</taxon>
        <taxon>Eubacteriales</taxon>
        <taxon>Oscillospiraceae</taxon>
        <taxon>Pseudoflavonifractor</taxon>
    </lineage>
</organism>
<gene>
    <name evidence="2" type="ORF">K8V01_01390</name>
</gene>
<protein>
    <submittedName>
        <fullName evidence="2">Ig-like domain-containing protein</fullName>
    </submittedName>
</protein>
<reference evidence="2" key="2">
    <citation type="submission" date="2021-09" db="EMBL/GenBank/DDBJ databases">
        <authorList>
            <person name="Gilroy R."/>
        </authorList>
    </citation>
    <scope>NUCLEOTIDE SEQUENCE</scope>
    <source>
        <strain evidence="2">CHK179-5677</strain>
    </source>
</reference>
<dbReference type="AlphaFoldDB" id="A0A921MJN2"/>
<evidence type="ECO:0000259" key="1">
    <source>
        <dbReference type="SMART" id="SM00635"/>
    </source>
</evidence>
<dbReference type="InterPro" id="IPR003343">
    <property type="entry name" value="Big_2"/>
</dbReference>
<dbReference type="SUPFAM" id="SSF49373">
    <property type="entry name" value="Invasin/intimin cell-adhesion fragments"/>
    <property type="match status" value="1"/>
</dbReference>
<reference evidence="2" key="1">
    <citation type="journal article" date="2021" name="PeerJ">
        <title>Extensive microbial diversity within the chicken gut microbiome revealed by metagenomics and culture.</title>
        <authorList>
            <person name="Gilroy R."/>
            <person name="Ravi A."/>
            <person name="Getino M."/>
            <person name="Pursley I."/>
            <person name="Horton D.L."/>
            <person name="Alikhan N.F."/>
            <person name="Baker D."/>
            <person name="Gharbi K."/>
            <person name="Hall N."/>
            <person name="Watson M."/>
            <person name="Adriaenssens E.M."/>
            <person name="Foster-Nyarko E."/>
            <person name="Jarju S."/>
            <person name="Secka A."/>
            <person name="Antonio M."/>
            <person name="Oren A."/>
            <person name="Chaudhuri R.R."/>
            <person name="La Ragione R."/>
            <person name="Hildebrand F."/>
            <person name="Pallen M.J."/>
        </authorList>
    </citation>
    <scope>NUCLEOTIDE SEQUENCE</scope>
    <source>
        <strain evidence="2">CHK179-5677</strain>
    </source>
</reference>
<dbReference type="SMART" id="SM00635">
    <property type="entry name" value="BID_2"/>
    <property type="match status" value="1"/>
</dbReference>
<name>A0A921MJN2_9FIRM</name>
<dbReference type="Gene3D" id="2.60.40.1080">
    <property type="match status" value="1"/>
</dbReference>
<comment type="caution">
    <text evidence="2">The sequence shown here is derived from an EMBL/GenBank/DDBJ whole genome shotgun (WGS) entry which is preliminary data.</text>
</comment>
<dbReference type="InterPro" id="IPR008964">
    <property type="entry name" value="Invasin/intimin_cell_adhesion"/>
</dbReference>
<dbReference type="RefSeq" id="WP_304247317.1">
    <property type="nucleotide sequence ID" value="NZ_DYUC01000011.1"/>
</dbReference>
<sequence>MLYIEAGNRDDRAQTNYALPLDEMRIGKDNGNPFERYSGYGTSNTAPYTYGSLDCGTVFTLPYWFGRYYGMITETEPVRYTRSTPVVTVESGAALTATVTNEQGQPLSRMIVDFYEDGDYIGRVRTDETGKATLNHTTSGAVSVQVTERLIGDVMYNQVSAQAQDVLPTSINLSLPENAEMVVGDSRSIDFVILPESNPYRGVTWSSSNDEIATVDEWGRVTAVAPGTVTITAAAKANPEVTDSGTIKVVATLDELTKTSHKDIVNYEGGAAAEEVDNLQKYVDRYTKDEALASDAVPQGVKDALTTGAGTTDAVTEGTATWSLENYGIKRLDSAPAHERDAEQLFMGNRYLPDDADETPDASIIHMEGDGANGLWVASAAAVTHIRMEKLSYTDKAAEMSANTQESVARRGMVSNSSWDGTKWVPQESDNDGLWTSMYGAGELMRYSVLKNDPSADPGEVEAARDTALQSIKAVLLLSNITCRTGTVEAYVRPLMNESNQYLYYNQFEGLALLKDKDFSINNPQSGPVDSPARVEGDELLAPFFPEDWAPVTADSNPEDFHRRTRTLEGMIARTYRLDGEYPGRDFNDGYYWDIEGDTATCMDSTSTKVQWEKLVGQTVDASGEIPAILTDLLGGATKDNITYKTDTSTDEIIGHLFIYKIAYDILDESDPEEKAIKDLLVETVRRFAQHMVDNGYSLRDATGQATTWGKTERDYFNNAYAWEDCALNSLVNLCTFKLAAYVTGEQRWEDEYRMLAVEDPYRYADLASEYWDRWAYLAHVDGGLGEDASQEEINTWIQQNLNYSDEEMAMLAYYILFQLEEDADILTKYQAGLDSWWNSMQYSENPLWYYIYQLAYPTEAQTDYYGNSLIETASWALSRHPIDTVRWGAHNDNRPDVVQDGELSRDRDTGEIRVVPFDERSMHKYNGSTYALGGSNPNEMEGSTTYTLPYWLGRYHGMITPGV</sequence>
<proteinExistence type="predicted"/>
<evidence type="ECO:0000313" key="3">
    <source>
        <dbReference type="Proteomes" id="UP000760668"/>
    </source>
</evidence>
<dbReference type="Pfam" id="PF02368">
    <property type="entry name" value="Big_2"/>
    <property type="match status" value="1"/>
</dbReference>
<dbReference type="EMBL" id="DYUC01000011">
    <property type="protein sequence ID" value="HJG85675.1"/>
    <property type="molecule type" value="Genomic_DNA"/>
</dbReference>
<evidence type="ECO:0000313" key="2">
    <source>
        <dbReference type="EMBL" id="HJG85675.1"/>
    </source>
</evidence>
<dbReference type="Proteomes" id="UP000760668">
    <property type="component" value="Unassembled WGS sequence"/>
</dbReference>